<keyword evidence="2 4" id="KW-0863">Zinc-finger</keyword>
<dbReference type="SMR" id="A0A2G2YTU3"/>
<organism evidence="6 7">
    <name type="scientific">Capsicum annuum</name>
    <name type="common">Capsicum pepper</name>
    <dbReference type="NCBI Taxonomy" id="4072"/>
    <lineage>
        <taxon>Eukaryota</taxon>
        <taxon>Viridiplantae</taxon>
        <taxon>Streptophyta</taxon>
        <taxon>Embryophyta</taxon>
        <taxon>Tracheophyta</taxon>
        <taxon>Spermatophyta</taxon>
        <taxon>Magnoliopsida</taxon>
        <taxon>eudicotyledons</taxon>
        <taxon>Gunneridae</taxon>
        <taxon>Pentapetalae</taxon>
        <taxon>asterids</taxon>
        <taxon>lamiids</taxon>
        <taxon>Solanales</taxon>
        <taxon>Solanaceae</taxon>
        <taxon>Solanoideae</taxon>
        <taxon>Capsiceae</taxon>
        <taxon>Capsicum</taxon>
    </lineage>
</organism>
<gene>
    <name evidence="6" type="ORF">T459_23965</name>
</gene>
<reference evidence="6 7" key="2">
    <citation type="journal article" date="2017" name="Genome Biol.">
        <title>New reference genome sequences of hot pepper reveal the massive evolution of plant disease-resistance genes by retroduplication.</title>
        <authorList>
            <person name="Kim S."/>
            <person name="Park J."/>
            <person name="Yeom S.I."/>
            <person name="Kim Y.M."/>
            <person name="Seo E."/>
            <person name="Kim K.T."/>
            <person name="Kim M.S."/>
            <person name="Lee J.M."/>
            <person name="Cheong K."/>
            <person name="Shin H.S."/>
            <person name="Kim S.B."/>
            <person name="Han K."/>
            <person name="Lee J."/>
            <person name="Park M."/>
            <person name="Lee H.A."/>
            <person name="Lee H.Y."/>
            <person name="Lee Y."/>
            <person name="Oh S."/>
            <person name="Lee J.H."/>
            <person name="Choi E."/>
            <person name="Choi E."/>
            <person name="Lee S.E."/>
            <person name="Jeon J."/>
            <person name="Kim H."/>
            <person name="Choi G."/>
            <person name="Song H."/>
            <person name="Lee J."/>
            <person name="Lee S.C."/>
            <person name="Kwon J.K."/>
            <person name="Lee H.Y."/>
            <person name="Koo N."/>
            <person name="Hong Y."/>
            <person name="Kim R.W."/>
            <person name="Kang W.H."/>
            <person name="Huh J.H."/>
            <person name="Kang B.C."/>
            <person name="Yang T.J."/>
            <person name="Lee Y.H."/>
            <person name="Bennetzen J.L."/>
            <person name="Choi D."/>
        </authorList>
    </citation>
    <scope>NUCLEOTIDE SEQUENCE [LARGE SCALE GENOMIC DNA]</scope>
    <source>
        <strain evidence="7">cv. CM334</strain>
    </source>
</reference>
<protein>
    <recommendedName>
        <fullName evidence="5">B box-type domain-containing protein</fullName>
    </recommendedName>
</protein>
<feature type="domain" description="B box-type" evidence="5">
    <location>
        <begin position="19"/>
        <end position="65"/>
    </location>
</feature>
<dbReference type="PANTHER" id="PTHR31717">
    <property type="entry name" value="ZINC FINGER PROTEIN CONSTANS-LIKE 10"/>
    <property type="match status" value="1"/>
</dbReference>
<dbReference type="InterPro" id="IPR049808">
    <property type="entry name" value="CONSTANS-like_Bbox1"/>
</dbReference>
<dbReference type="Proteomes" id="UP000222542">
    <property type="component" value="Unassembled WGS sequence"/>
</dbReference>
<dbReference type="CDD" id="cd19821">
    <property type="entry name" value="Bbox1_BBX-like"/>
    <property type="match status" value="1"/>
</dbReference>
<dbReference type="Gramene" id="PHT73180">
    <property type="protein sequence ID" value="PHT73180"/>
    <property type="gene ID" value="T459_23965"/>
</dbReference>
<evidence type="ECO:0000256" key="4">
    <source>
        <dbReference type="PROSITE-ProRule" id="PRU00024"/>
    </source>
</evidence>
<evidence type="ECO:0000313" key="7">
    <source>
        <dbReference type="Proteomes" id="UP000222542"/>
    </source>
</evidence>
<dbReference type="GO" id="GO:0008270">
    <property type="term" value="F:zinc ion binding"/>
    <property type="evidence" value="ECO:0007669"/>
    <property type="project" value="UniProtKB-KW"/>
</dbReference>
<keyword evidence="7" id="KW-1185">Reference proteome</keyword>
<dbReference type="EMBL" id="AYRZ02000009">
    <property type="protein sequence ID" value="PHT73180.1"/>
    <property type="molecule type" value="Genomic_DNA"/>
</dbReference>
<evidence type="ECO:0000313" key="6">
    <source>
        <dbReference type="EMBL" id="PHT73180.1"/>
    </source>
</evidence>
<comment type="caution">
    <text evidence="6">The sequence shown here is derived from an EMBL/GenBank/DDBJ whole genome shotgun (WGS) entry which is preliminary data.</text>
</comment>
<dbReference type="SMART" id="SM00336">
    <property type="entry name" value="BBOX"/>
    <property type="match status" value="1"/>
</dbReference>
<evidence type="ECO:0000256" key="1">
    <source>
        <dbReference type="ARBA" id="ARBA00022723"/>
    </source>
</evidence>
<dbReference type="PROSITE" id="PS50119">
    <property type="entry name" value="ZF_BBOX"/>
    <property type="match status" value="1"/>
</dbReference>
<name>A0A2G2YTU3_CAPAN</name>
<dbReference type="OMA" id="SCARIVK"/>
<keyword evidence="1" id="KW-0479">Metal-binding</keyword>
<evidence type="ECO:0000256" key="2">
    <source>
        <dbReference type="ARBA" id="ARBA00022771"/>
    </source>
</evidence>
<keyword evidence="3" id="KW-0862">Zinc</keyword>
<reference evidence="6 7" key="1">
    <citation type="journal article" date="2014" name="Nat. Genet.">
        <title>Genome sequence of the hot pepper provides insights into the evolution of pungency in Capsicum species.</title>
        <authorList>
            <person name="Kim S."/>
            <person name="Park M."/>
            <person name="Yeom S.I."/>
            <person name="Kim Y.M."/>
            <person name="Lee J.M."/>
            <person name="Lee H.A."/>
            <person name="Seo E."/>
            <person name="Choi J."/>
            <person name="Cheong K."/>
            <person name="Kim K.T."/>
            <person name="Jung K."/>
            <person name="Lee G.W."/>
            <person name="Oh S.K."/>
            <person name="Bae C."/>
            <person name="Kim S.B."/>
            <person name="Lee H.Y."/>
            <person name="Kim S.Y."/>
            <person name="Kim M.S."/>
            <person name="Kang B.C."/>
            <person name="Jo Y.D."/>
            <person name="Yang H.B."/>
            <person name="Jeong H.J."/>
            <person name="Kang W.H."/>
            <person name="Kwon J.K."/>
            <person name="Shin C."/>
            <person name="Lim J.Y."/>
            <person name="Park J.H."/>
            <person name="Huh J.H."/>
            <person name="Kim J.S."/>
            <person name="Kim B.D."/>
            <person name="Cohen O."/>
            <person name="Paran I."/>
            <person name="Suh M.C."/>
            <person name="Lee S.B."/>
            <person name="Kim Y.K."/>
            <person name="Shin Y."/>
            <person name="Noh S.J."/>
            <person name="Park J."/>
            <person name="Seo Y.S."/>
            <person name="Kwon S.Y."/>
            <person name="Kim H.A."/>
            <person name="Park J.M."/>
            <person name="Kim H.J."/>
            <person name="Choi S.B."/>
            <person name="Bosland P.W."/>
            <person name="Reeves G."/>
            <person name="Jo S.H."/>
            <person name="Lee B.W."/>
            <person name="Cho H.T."/>
            <person name="Choi H.S."/>
            <person name="Lee M.S."/>
            <person name="Yu Y."/>
            <person name="Do Choi Y."/>
            <person name="Park B.S."/>
            <person name="van Deynze A."/>
            <person name="Ashrafi H."/>
            <person name="Hill T."/>
            <person name="Kim W.T."/>
            <person name="Pai H.S."/>
            <person name="Ahn H.K."/>
            <person name="Yeam I."/>
            <person name="Giovannoni J.J."/>
            <person name="Rose J.K."/>
            <person name="Sorensen I."/>
            <person name="Lee S.J."/>
            <person name="Kim R.W."/>
            <person name="Choi I.Y."/>
            <person name="Choi B.S."/>
            <person name="Lim J.S."/>
            <person name="Lee Y.H."/>
            <person name="Choi D."/>
        </authorList>
    </citation>
    <scope>NUCLEOTIDE SEQUENCE [LARGE SCALE GENOMIC DNA]</scope>
    <source>
        <strain evidence="7">cv. CM334</strain>
    </source>
</reference>
<accession>A0A2G2YTU3</accession>
<dbReference type="PANTHER" id="PTHR31717:SF142">
    <property type="entry name" value="B-BOX DOMAIN PROTEIN 30-RELATED"/>
    <property type="match status" value="1"/>
</dbReference>
<evidence type="ECO:0000259" key="5">
    <source>
        <dbReference type="PROSITE" id="PS50119"/>
    </source>
</evidence>
<sequence length="113" mass="12993">MCKGRRESDEEKIEQHKIAPILSCELCKSVASIYCQADDAYLCRKCDKLVHAANFLAQRHIRCILCGYCKRLTQRYLIGISSEVSLIHGRIRRLSSDDENSCARIVKEPFLFL</sequence>
<dbReference type="AlphaFoldDB" id="A0A2G2YTU3"/>
<evidence type="ECO:0000256" key="3">
    <source>
        <dbReference type="ARBA" id="ARBA00022833"/>
    </source>
</evidence>
<dbReference type="InterPro" id="IPR000315">
    <property type="entry name" value="Znf_B-box"/>
</dbReference>
<proteinExistence type="predicted"/>